<evidence type="ECO:0000313" key="4">
    <source>
        <dbReference type="Proteomes" id="UP000319557"/>
    </source>
</evidence>
<dbReference type="KEGG" id="ruv:EC9_31070"/>
<dbReference type="GO" id="GO:0009103">
    <property type="term" value="P:lipopolysaccharide biosynthetic process"/>
    <property type="evidence" value="ECO:0007669"/>
    <property type="project" value="TreeGrafter"/>
</dbReference>
<reference evidence="3 4" key="1">
    <citation type="submission" date="2019-02" db="EMBL/GenBank/DDBJ databases">
        <title>Deep-cultivation of Planctomycetes and their phenomic and genomic characterization uncovers novel biology.</title>
        <authorList>
            <person name="Wiegand S."/>
            <person name="Jogler M."/>
            <person name="Boedeker C."/>
            <person name="Pinto D."/>
            <person name="Vollmers J."/>
            <person name="Rivas-Marin E."/>
            <person name="Kohn T."/>
            <person name="Peeters S.H."/>
            <person name="Heuer A."/>
            <person name="Rast P."/>
            <person name="Oberbeckmann S."/>
            <person name="Bunk B."/>
            <person name="Jeske O."/>
            <person name="Meyerdierks A."/>
            <person name="Storesund J.E."/>
            <person name="Kallscheuer N."/>
            <person name="Luecker S."/>
            <person name="Lage O.M."/>
            <person name="Pohl T."/>
            <person name="Merkel B.J."/>
            <person name="Hornburger P."/>
            <person name="Mueller R.-W."/>
            <person name="Bruemmer F."/>
            <person name="Labrenz M."/>
            <person name="Spormann A.M."/>
            <person name="Op den Camp H."/>
            <person name="Overmann J."/>
            <person name="Amann R."/>
            <person name="Jetten M.S.M."/>
            <person name="Mascher T."/>
            <person name="Medema M.H."/>
            <person name="Devos D.P."/>
            <person name="Kaster A.-K."/>
            <person name="Ovreas L."/>
            <person name="Rohde M."/>
            <person name="Galperin M.Y."/>
            <person name="Jogler C."/>
        </authorList>
    </citation>
    <scope>NUCLEOTIDE SEQUENCE [LARGE SCALE GENOMIC DNA]</scope>
    <source>
        <strain evidence="3 4">EC9</strain>
    </source>
</reference>
<sequence length="387" mass="43504">MNKISQASIDRFAGGRFLFVLGQYAKLGGAERQAIILADQLRRRVGCHVEFLAWGGEGRVSSEIRELGIEPRVFPLNWNNGRISQLITLRRLQRYLRYELRPDYILPYIGFNCKIVGMVWRRSKASFTWWNQRDEGRDIYGSKLEHKIIHSVPKVVSNSYEGRDFLVRKFGLPENRIEVLNNGIVIPQRSDNSHWRETLSIHSDQLLITMVANLTQFKDHTTLLKAFAELRKTDVGKHCHLALAGRLAESTDLLKVLAFDLGLCGSVHFLGAVAKPASLWSATDFAVHSSETEGCPNAALEAMSHGLAVCGTNISGMRQAVGDTEAGDVLASPRDGDGLFRIMHRLASSSNERLQRGESNRRRIVQHFSPEGLAERVLQLINEHQVI</sequence>
<gene>
    <name evidence="3" type="primary">pglJ_1</name>
    <name evidence="3" type="ORF">EC9_31070</name>
</gene>
<accession>A0A517M204</accession>
<protein>
    <submittedName>
        <fullName evidence="3">N-acetylgalactosamine-N, N'-diacetylbacillosaminyl-diphospho-undecaprenol 4-alpha-N-acetylgalactosaminyltransferase</fullName>
        <ecNumber evidence="3">2.4.1.291</ecNumber>
    </submittedName>
</protein>
<dbReference type="InterPro" id="IPR028098">
    <property type="entry name" value="Glyco_trans_4-like_N"/>
</dbReference>
<evidence type="ECO:0000313" key="3">
    <source>
        <dbReference type="EMBL" id="QDS88912.1"/>
    </source>
</evidence>
<feature type="domain" description="Glycosyltransferase subfamily 4-like N-terminal" evidence="2">
    <location>
        <begin position="28"/>
        <end position="184"/>
    </location>
</feature>
<evidence type="ECO:0000256" key="1">
    <source>
        <dbReference type="ARBA" id="ARBA00022679"/>
    </source>
</evidence>
<dbReference type="EMBL" id="CP036261">
    <property type="protein sequence ID" value="QDS88912.1"/>
    <property type="molecule type" value="Genomic_DNA"/>
</dbReference>
<dbReference type="AlphaFoldDB" id="A0A517M204"/>
<dbReference type="CDD" id="cd03801">
    <property type="entry name" value="GT4_PimA-like"/>
    <property type="match status" value="1"/>
</dbReference>
<dbReference type="Pfam" id="PF13692">
    <property type="entry name" value="Glyco_trans_1_4"/>
    <property type="match status" value="1"/>
</dbReference>
<dbReference type="Proteomes" id="UP000319557">
    <property type="component" value="Chromosome"/>
</dbReference>
<evidence type="ECO:0000259" key="2">
    <source>
        <dbReference type="Pfam" id="PF13439"/>
    </source>
</evidence>
<dbReference type="PANTHER" id="PTHR46401">
    <property type="entry name" value="GLYCOSYLTRANSFERASE WBBK-RELATED"/>
    <property type="match status" value="1"/>
</dbReference>
<keyword evidence="3" id="KW-0328">Glycosyltransferase</keyword>
<keyword evidence="1 3" id="KW-0808">Transferase</keyword>
<dbReference type="Pfam" id="PF13439">
    <property type="entry name" value="Glyco_transf_4"/>
    <property type="match status" value="1"/>
</dbReference>
<dbReference type="GO" id="GO:0016757">
    <property type="term" value="F:glycosyltransferase activity"/>
    <property type="evidence" value="ECO:0007669"/>
    <property type="project" value="UniProtKB-KW"/>
</dbReference>
<dbReference type="EC" id="2.4.1.291" evidence="3"/>
<dbReference type="PANTHER" id="PTHR46401:SF2">
    <property type="entry name" value="GLYCOSYLTRANSFERASE WBBK-RELATED"/>
    <property type="match status" value="1"/>
</dbReference>
<dbReference type="RefSeq" id="WP_145346457.1">
    <property type="nucleotide sequence ID" value="NZ_CP036261.1"/>
</dbReference>
<organism evidence="3 4">
    <name type="scientific">Rosistilla ulvae</name>
    <dbReference type="NCBI Taxonomy" id="1930277"/>
    <lineage>
        <taxon>Bacteria</taxon>
        <taxon>Pseudomonadati</taxon>
        <taxon>Planctomycetota</taxon>
        <taxon>Planctomycetia</taxon>
        <taxon>Pirellulales</taxon>
        <taxon>Pirellulaceae</taxon>
        <taxon>Rosistilla</taxon>
    </lineage>
</organism>
<keyword evidence="4" id="KW-1185">Reference proteome</keyword>
<dbReference type="Gene3D" id="3.40.50.2000">
    <property type="entry name" value="Glycogen Phosphorylase B"/>
    <property type="match status" value="2"/>
</dbReference>
<name>A0A517M204_9BACT</name>
<proteinExistence type="predicted"/>
<dbReference type="SUPFAM" id="SSF53756">
    <property type="entry name" value="UDP-Glycosyltransferase/glycogen phosphorylase"/>
    <property type="match status" value="1"/>
</dbReference>
<dbReference type="OrthoDB" id="232381at2"/>